<feature type="active site" evidence="12">
    <location>
        <position position="406"/>
    </location>
</feature>
<dbReference type="InterPro" id="IPR001965">
    <property type="entry name" value="Znf_PHD"/>
</dbReference>
<dbReference type="GO" id="GO:0005634">
    <property type="term" value="C:nucleus"/>
    <property type="evidence" value="ECO:0007669"/>
    <property type="project" value="UniProtKB-SubCell"/>
</dbReference>
<dbReference type="GeneID" id="108733363"/>
<dbReference type="InterPro" id="IPR011011">
    <property type="entry name" value="Znf_FYVE_PHD"/>
</dbReference>
<evidence type="ECO:0000256" key="11">
    <source>
        <dbReference type="PROSITE-ProRule" id="PRU00146"/>
    </source>
</evidence>
<dbReference type="InterPro" id="IPR040552">
    <property type="entry name" value="DNMT3_ADD_GATA1-like"/>
</dbReference>
<dbReference type="SUPFAM" id="SSF53335">
    <property type="entry name" value="S-adenosyl-L-methionine-dependent methyltransferases"/>
    <property type="match status" value="1"/>
</dbReference>
<dbReference type="PROSITE" id="PS50016">
    <property type="entry name" value="ZF_PHD_2"/>
    <property type="match status" value="1"/>
</dbReference>
<dbReference type="InterPro" id="IPR013083">
    <property type="entry name" value="Znf_RING/FYVE/PHD"/>
</dbReference>
<proteinExistence type="inferred from homology"/>
<keyword evidence="4 12" id="KW-0489">Methyltransferase</keyword>
<dbReference type="InterPro" id="IPR029063">
    <property type="entry name" value="SAM-dependent_MTases_sf"/>
</dbReference>
<comment type="subcellular location">
    <subcellularLocation>
        <location evidence="1">Nucleus</location>
    </subcellularLocation>
</comment>
<dbReference type="GO" id="GO:0008270">
    <property type="term" value="F:zinc ion binding"/>
    <property type="evidence" value="ECO:0007669"/>
    <property type="project" value="UniProtKB-KW"/>
</dbReference>
<dbReference type="SUPFAM" id="SSF63748">
    <property type="entry name" value="Tudor/PWWP/MBT"/>
    <property type="match status" value="1"/>
</dbReference>
<dbReference type="PROSITE" id="PS00094">
    <property type="entry name" value="C5_MTASE_1"/>
    <property type="match status" value="1"/>
</dbReference>
<dbReference type="PANTHER" id="PTHR23068:SF25">
    <property type="entry name" value="DNA (CYTOSINE-5)-METHYLTRANSFERASE DRM2"/>
    <property type="match status" value="1"/>
</dbReference>
<dbReference type="RefSeq" id="XP_018319995.1">
    <property type="nucleotide sequence ID" value="XM_018464493.2"/>
</dbReference>
<dbReference type="PROSITE" id="PS50812">
    <property type="entry name" value="PWWP"/>
    <property type="match status" value="1"/>
</dbReference>
<evidence type="ECO:0000256" key="3">
    <source>
        <dbReference type="ARBA" id="ARBA00022491"/>
    </source>
</evidence>
<dbReference type="STRING" id="224129.A0A1W4WIZ3"/>
<dbReference type="InParanoid" id="A0A1W4WIZ3"/>
<dbReference type="InterPro" id="IPR018117">
    <property type="entry name" value="C5_DNA_meth_AS"/>
</dbReference>
<evidence type="ECO:0000259" key="14">
    <source>
        <dbReference type="PROSITE" id="PS50812"/>
    </source>
</evidence>
<dbReference type="Gene3D" id="3.40.50.150">
    <property type="entry name" value="Vaccinia Virus protein VP39"/>
    <property type="match status" value="1"/>
</dbReference>
<dbReference type="Pfam" id="PF00145">
    <property type="entry name" value="DNA_methylase"/>
    <property type="match status" value="1"/>
</dbReference>
<dbReference type="PROSITE" id="PS51679">
    <property type="entry name" value="SAM_MT_C5"/>
    <property type="match status" value="1"/>
</dbReference>
<dbReference type="Gene3D" id="2.20.70.90">
    <property type="match status" value="1"/>
</dbReference>
<keyword evidence="7" id="KW-0479">Metal-binding</keyword>
<dbReference type="InterPro" id="IPR050390">
    <property type="entry name" value="C5-Methyltransferase"/>
</dbReference>
<dbReference type="InterPro" id="IPR001525">
    <property type="entry name" value="C5_MeTfrase"/>
</dbReference>
<evidence type="ECO:0000256" key="10">
    <source>
        <dbReference type="ARBA" id="ARBA00023242"/>
    </source>
</evidence>
<dbReference type="Gene3D" id="3.30.40.10">
    <property type="entry name" value="Zinc/RING finger domain, C3HC4 (zinc finger)"/>
    <property type="match status" value="1"/>
</dbReference>
<dbReference type="PROSITE" id="PS51533">
    <property type="entry name" value="ADD"/>
    <property type="match status" value="1"/>
</dbReference>
<dbReference type="Proteomes" id="UP000192223">
    <property type="component" value="Unplaced"/>
</dbReference>
<keyword evidence="5 12" id="KW-0808">Transferase</keyword>
<evidence type="ECO:0000256" key="5">
    <source>
        <dbReference type="ARBA" id="ARBA00022679"/>
    </source>
</evidence>
<evidence type="ECO:0000256" key="2">
    <source>
        <dbReference type="ARBA" id="ARBA00011975"/>
    </source>
</evidence>
<evidence type="ECO:0000256" key="7">
    <source>
        <dbReference type="ARBA" id="ARBA00022723"/>
    </source>
</evidence>
<dbReference type="OrthoDB" id="641149at2759"/>
<keyword evidence="9" id="KW-0862">Zinc</keyword>
<keyword evidence="8 11" id="KW-0863">Zinc-finger</keyword>
<comment type="similarity">
    <text evidence="12">Belongs to the class I-like SAM-binding methyltransferase superfamily. C5-methyltransferase family.</text>
</comment>
<sequence>MSIKKRKFNEISTNWEAGEFVWARPTRNAGRWWPGVIISHTDGGFKKPKLEHFWVFWFGDYRATEVHFKNICSFKESFAVFYEKYTNSNRNKLPKLWKQGVLEALKDYGNITTASWNNDQLIDWALCGFLKNHSAMSYEYIGVPDLVKEKLNKHRDENIKSNSCFERSQVIYEEKDLIDKIKRREICLDSICICCYSTAIESEHPVFYAGVCKNCLERIRSTAFLIGDDNIAYYCLICATLGDMLVCDVEECGRVFCRKCLQNLGKSNAETYIEKQKMWRCLVCDPSDIKNVSNVLQIRSDWQERIRLMFVGTQSKITPIPEITTKRRKLRVLSLFDGIGTGLLALDSLQLPVEKYYSVEIDKNAISVLKMNFGERVTHLGDVRDLNEEAIKKLGPIDLLIGGSPCNDLSFVNPNRKGLYDPTGTGILFFDFHRVLTTLNAVNGKPFFWLYENVASMSIDYRIIITRFLGCEPKLCDSVRLSAHKRARLFWGNLPSLSQNEFPDEGPCLQSYLMPGRTATLRKVNSLTTARNSLEKGAVLNEDNTPDVLMITEIERMFGYPLHYTDTGNISLQGRQKLIGRAWSVHVVRSLFQCLCSFFVVKIESNKKQKIKKEYIRV</sequence>
<dbReference type="SUPFAM" id="SSF57903">
    <property type="entry name" value="FYVE/PHD zinc finger"/>
    <property type="match status" value="1"/>
</dbReference>
<reference evidence="17" key="1">
    <citation type="submission" date="2025-08" db="UniProtKB">
        <authorList>
            <consortium name="RefSeq"/>
        </authorList>
    </citation>
    <scope>IDENTIFICATION</scope>
    <source>
        <tissue evidence="17">Entire body</tissue>
    </source>
</reference>
<dbReference type="InterPro" id="IPR025766">
    <property type="entry name" value="ADD"/>
</dbReference>
<evidence type="ECO:0000256" key="9">
    <source>
        <dbReference type="ARBA" id="ARBA00022833"/>
    </source>
</evidence>
<evidence type="ECO:0000313" key="17">
    <source>
        <dbReference type="RefSeq" id="XP_018319995.1"/>
    </source>
</evidence>
<gene>
    <name evidence="17" type="primary">LOC108733363</name>
</gene>
<dbReference type="KEGG" id="apln:108733363"/>
<accession>A0A1W4WIZ3</accession>
<evidence type="ECO:0000256" key="12">
    <source>
        <dbReference type="PROSITE-ProRule" id="PRU01016"/>
    </source>
</evidence>
<organism evidence="16 17">
    <name type="scientific">Agrilus planipennis</name>
    <name type="common">Emerald ash borer</name>
    <name type="synonym">Agrilus marcopoli</name>
    <dbReference type="NCBI Taxonomy" id="224129"/>
    <lineage>
        <taxon>Eukaryota</taxon>
        <taxon>Metazoa</taxon>
        <taxon>Ecdysozoa</taxon>
        <taxon>Arthropoda</taxon>
        <taxon>Hexapoda</taxon>
        <taxon>Insecta</taxon>
        <taxon>Pterygota</taxon>
        <taxon>Neoptera</taxon>
        <taxon>Endopterygota</taxon>
        <taxon>Coleoptera</taxon>
        <taxon>Polyphaga</taxon>
        <taxon>Elateriformia</taxon>
        <taxon>Buprestoidea</taxon>
        <taxon>Buprestidae</taxon>
        <taxon>Agrilinae</taxon>
        <taxon>Agrilus</taxon>
    </lineage>
</organism>
<feature type="domain" description="PHD-type" evidence="15">
    <location>
        <begin position="180"/>
        <end position="315"/>
    </location>
</feature>
<dbReference type="InterPro" id="IPR019787">
    <property type="entry name" value="Znf_PHD-finger"/>
</dbReference>
<dbReference type="InterPro" id="IPR000313">
    <property type="entry name" value="PWWP_dom"/>
</dbReference>
<evidence type="ECO:0000256" key="4">
    <source>
        <dbReference type="ARBA" id="ARBA00022603"/>
    </source>
</evidence>
<evidence type="ECO:0000259" key="13">
    <source>
        <dbReference type="PROSITE" id="PS50016"/>
    </source>
</evidence>
<dbReference type="GO" id="GO:0032259">
    <property type="term" value="P:methylation"/>
    <property type="evidence" value="ECO:0007669"/>
    <property type="project" value="UniProtKB-KW"/>
</dbReference>
<evidence type="ECO:0000256" key="8">
    <source>
        <dbReference type="ARBA" id="ARBA00022771"/>
    </source>
</evidence>
<dbReference type="SMART" id="SM00249">
    <property type="entry name" value="PHD"/>
    <property type="match status" value="1"/>
</dbReference>
<dbReference type="Pfam" id="PF00855">
    <property type="entry name" value="PWWP"/>
    <property type="match status" value="1"/>
</dbReference>
<dbReference type="GO" id="GO:0010468">
    <property type="term" value="P:regulation of gene expression"/>
    <property type="evidence" value="ECO:0007669"/>
    <property type="project" value="UniProtKB-ARBA"/>
</dbReference>
<dbReference type="PANTHER" id="PTHR23068">
    <property type="entry name" value="DNA CYTOSINE-5- -METHYLTRANSFERASE 3-RELATED"/>
    <property type="match status" value="1"/>
</dbReference>
<evidence type="ECO:0000256" key="1">
    <source>
        <dbReference type="ARBA" id="ARBA00004123"/>
    </source>
</evidence>
<dbReference type="CDD" id="cd05835">
    <property type="entry name" value="PWWP_DNMT3"/>
    <property type="match status" value="1"/>
</dbReference>
<feature type="domain" description="PWWP" evidence="14">
    <location>
        <begin position="17"/>
        <end position="77"/>
    </location>
</feature>
<dbReference type="EC" id="2.1.1.37" evidence="2"/>
<evidence type="ECO:0000259" key="15">
    <source>
        <dbReference type="PROSITE" id="PS51533"/>
    </source>
</evidence>
<keyword evidence="6 12" id="KW-0949">S-adenosyl-L-methionine</keyword>
<keyword evidence="10" id="KW-0539">Nucleus</keyword>
<dbReference type="GO" id="GO:0003886">
    <property type="term" value="F:DNA (cytosine-5-)-methyltransferase activity"/>
    <property type="evidence" value="ECO:0007669"/>
    <property type="project" value="UniProtKB-EC"/>
</dbReference>
<keyword evidence="3" id="KW-0678">Repressor</keyword>
<evidence type="ECO:0000313" key="16">
    <source>
        <dbReference type="Proteomes" id="UP000192223"/>
    </source>
</evidence>
<protein>
    <recommendedName>
        <fullName evidence="2">DNA (cytosine-5-)-methyltransferase</fullName>
        <ecNumber evidence="2">2.1.1.37</ecNumber>
    </recommendedName>
</protein>
<dbReference type="Gene3D" id="2.30.30.140">
    <property type="match status" value="1"/>
</dbReference>
<dbReference type="CDD" id="cd11725">
    <property type="entry name" value="ADDz_Dnmt3"/>
    <property type="match status" value="1"/>
</dbReference>
<evidence type="ECO:0000256" key="6">
    <source>
        <dbReference type="ARBA" id="ARBA00022691"/>
    </source>
</evidence>
<feature type="domain" description="PHD-type" evidence="13">
    <location>
        <begin position="232"/>
        <end position="287"/>
    </location>
</feature>
<dbReference type="Pfam" id="PF17980">
    <property type="entry name" value="ADD_DNMT3"/>
    <property type="match status" value="1"/>
</dbReference>
<dbReference type="AlphaFoldDB" id="A0A1W4WIZ3"/>
<keyword evidence="16" id="KW-1185">Reference proteome</keyword>
<name>A0A1W4WIZ3_AGRPL</name>